<evidence type="ECO:0000256" key="1">
    <source>
        <dbReference type="SAM" id="MobiDB-lite"/>
    </source>
</evidence>
<feature type="compositionally biased region" description="Basic and acidic residues" evidence="1">
    <location>
        <begin position="37"/>
        <end position="57"/>
    </location>
</feature>
<dbReference type="PANTHER" id="PTHR35274:SF2">
    <property type="entry name" value="E6-LIKE PROTEIN"/>
    <property type="match status" value="1"/>
</dbReference>
<keyword evidence="2" id="KW-0732">Signal</keyword>
<evidence type="ECO:0000313" key="3">
    <source>
        <dbReference type="EMBL" id="KAK1368714.1"/>
    </source>
</evidence>
<gene>
    <name evidence="3" type="ORF">POM88_034806</name>
</gene>
<evidence type="ECO:0000256" key="2">
    <source>
        <dbReference type="SAM" id="SignalP"/>
    </source>
</evidence>
<keyword evidence="4" id="KW-1185">Reference proteome</keyword>
<evidence type="ECO:0000313" key="4">
    <source>
        <dbReference type="Proteomes" id="UP001237642"/>
    </source>
</evidence>
<reference evidence="3" key="2">
    <citation type="submission" date="2023-05" db="EMBL/GenBank/DDBJ databases">
        <authorList>
            <person name="Schelkunov M.I."/>
        </authorList>
    </citation>
    <scope>NUCLEOTIDE SEQUENCE</scope>
    <source>
        <strain evidence="3">Hsosn_3</strain>
        <tissue evidence="3">Leaf</tissue>
    </source>
</reference>
<sequence>MASSTTYFSILIFLTLSSSLHVHARESKFFSKVTNDNNDKEVLPTKELEEPLNKPELEPNFIPQNQQNSGGYGLYGHESGQLPPTTTTTTTTENLPYKTETENSYNKEFNPGSNNVQYYNNDAYVNPESYSNSNNGEYYNNDGYVNPESYSNPNNGQYYNNEGYRVTKPQGMSDTRFMNKVYKPYTTPINKGDNFFNGGNMYNNRLHGVGETRLGVKNGNNYNIEKQGMSDTRFLEGGRYFYDINSESKYNLNDDHVNENSRGFNSRNEYYKNRGNYGNSFRGQYGNTENSYEANNYMEGYNGNQEEFQESQDEQFVP</sequence>
<proteinExistence type="predicted"/>
<comment type="caution">
    <text evidence="3">The sequence shown here is derived from an EMBL/GenBank/DDBJ whole genome shotgun (WGS) entry which is preliminary data.</text>
</comment>
<dbReference type="PANTHER" id="PTHR35274">
    <property type="entry name" value="E6-LIKE PROTEIN"/>
    <property type="match status" value="1"/>
</dbReference>
<name>A0AAD8HLV0_9APIA</name>
<dbReference type="AlphaFoldDB" id="A0AAD8HLV0"/>
<feature type="signal peptide" evidence="2">
    <location>
        <begin position="1"/>
        <end position="24"/>
    </location>
</feature>
<protein>
    <recommendedName>
        <fullName evidence="5">Protein E6-like</fullName>
    </recommendedName>
</protein>
<dbReference type="Proteomes" id="UP001237642">
    <property type="component" value="Unassembled WGS sequence"/>
</dbReference>
<feature type="region of interest" description="Disordered" evidence="1">
    <location>
        <begin position="36"/>
        <end position="119"/>
    </location>
</feature>
<feature type="chain" id="PRO_5042223512" description="Protein E6-like" evidence="2">
    <location>
        <begin position="25"/>
        <end position="318"/>
    </location>
</feature>
<evidence type="ECO:0008006" key="5">
    <source>
        <dbReference type="Google" id="ProtNLM"/>
    </source>
</evidence>
<dbReference type="InterPro" id="IPR040290">
    <property type="entry name" value="Prot_E6-like"/>
</dbReference>
<organism evidence="3 4">
    <name type="scientific">Heracleum sosnowskyi</name>
    <dbReference type="NCBI Taxonomy" id="360622"/>
    <lineage>
        <taxon>Eukaryota</taxon>
        <taxon>Viridiplantae</taxon>
        <taxon>Streptophyta</taxon>
        <taxon>Embryophyta</taxon>
        <taxon>Tracheophyta</taxon>
        <taxon>Spermatophyta</taxon>
        <taxon>Magnoliopsida</taxon>
        <taxon>eudicotyledons</taxon>
        <taxon>Gunneridae</taxon>
        <taxon>Pentapetalae</taxon>
        <taxon>asterids</taxon>
        <taxon>campanulids</taxon>
        <taxon>Apiales</taxon>
        <taxon>Apiaceae</taxon>
        <taxon>Apioideae</taxon>
        <taxon>apioid superclade</taxon>
        <taxon>Tordylieae</taxon>
        <taxon>Tordyliinae</taxon>
        <taxon>Heracleum</taxon>
    </lineage>
</organism>
<dbReference type="EMBL" id="JAUIZM010000008">
    <property type="protein sequence ID" value="KAK1368714.1"/>
    <property type="molecule type" value="Genomic_DNA"/>
</dbReference>
<accession>A0AAD8HLV0</accession>
<feature type="compositionally biased region" description="Polar residues" evidence="1">
    <location>
        <begin position="102"/>
        <end position="119"/>
    </location>
</feature>
<reference evidence="3" key="1">
    <citation type="submission" date="2023-02" db="EMBL/GenBank/DDBJ databases">
        <title>Genome of toxic invasive species Heracleum sosnowskyi carries increased number of genes despite the absence of recent whole-genome duplications.</title>
        <authorList>
            <person name="Schelkunov M."/>
            <person name="Shtratnikova V."/>
            <person name="Makarenko M."/>
            <person name="Klepikova A."/>
            <person name="Omelchenko D."/>
            <person name="Novikova G."/>
            <person name="Obukhova E."/>
            <person name="Bogdanov V."/>
            <person name="Penin A."/>
            <person name="Logacheva M."/>
        </authorList>
    </citation>
    <scope>NUCLEOTIDE SEQUENCE</scope>
    <source>
        <strain evidence="3">Hsosn_3</strain>
        <tissue evidence="3">Leaf</tissue>
    </source>
</reference>